<comment type="caution">
    <text evidence="7">The sequence shown here is derived from an EMBL/GenBank/DDBJ whole genome shotgun (WGS) entry which is preliminary data.</text>
</comment>
<feature type="transmembrane region" description="Helical" evidence="5">
    <location>
        <begin position="230"/>
        <end position="250"/>
    </location>
</feature>
<evidence type="ECO:0000313" key="7">
    <source>
        <dbReference type="EMBL" id="MSU89671.1"/>
    </source>
</evidence>
<dbReference type="PANTHER" id="PTHR32322">
    <property type="entry name" value="INNER MEMBRANE TRANSPORTER"/>
    <property type="match status" value="1"/>
</dbReference>
<keyword evidence="2 5" id="KW-0812">Transmembrane</keyword>
<accession>A0A6L5YZF1</accession>
<sequence length="282" mass="27567">MRILLLTVTALVAFAANSILNRAALAGQDMDPAVFTAIRLVSGAAVLAALAAARGGSSILRAGTPLSAAALLVYAVFFSFAYVTLDTGLGALLLFGGVQITMFGGALLAGQRPGPYRWAGSAMGLAGLAVLFLPGAAAPDPLGAAMMLLAAAGWGVYSLRGARAGDPLATTAGNFVYAAPVALALMLAAGDPGAPVTGTAVALAVASGAAASGLGYAIWYAALPALDASLAAVAQLTVPLIALAGGIVLLGESASLTFALAAALILGGVALAVRGPRRVQRA</sequence>
<dbReference type="SUPFAM" id="SSF103481">
    <property type="entry name" value="Multidrug resistance efflux transporter EmrE"/>
    <property type="match status" value="2"/>
</dbReference>
<dbReference type="AlphaFoldDB" id="A0A6L5YZF1"/>
<evidence type="ECO:0000256" key="2">
    <source>
        <dbReference type="ARBA" id="ARBA00022692"/>
    </source>
</evidence>
<keyword evidence="8" id="KW-1185">Reference proteome</keyword>
<name>A0A6L5YZF1_9RHOB</name>
<proteinExistence type="predicted"/>
<evidence type="ECO:0000256" key="1">
    <source>
        <dbReference type="ARBA" id="ARBA00004141"/>
    </source>
</evidence>
<dbReference type="EMBL" id="WIND01000005">
    <property type="protein sequence ID" value="MSU89671.1"/>
    <property type="molecule type" value="Genomic_DNA"/>
</dbReference>
<feature type="transmembrane region" description="Helical" evidence="5">
    <location>
        <begin position="171"/>
        <end position="189"/>
    </location>
</feature>
<protein>
    <submittedName>
        <fullName evidence="7">EamA family transporter</fullName>
    </submittedName>
</protein>
<organism evidence="7 8">
    <name type="scientific">Halovulum marinum</name>
    <dbReference type="NCBI Taxonomy" id="2662447"/>
    <lineage>
        <taxon>Bacteria</taxon>
        <taxon>Pseudomonadati</taxon>
        <taxon>Pseudomonadota</taxon>
        <taxon>Alphaproteobacteria</taxon>
        <taxon>Rhodobacterales</taxon>
        <taxon>Paracoccaceae</taxon>
        <taxon>Halovulum</taxon>
    </lineage>
</organism>
<comment type="subcellular location">
    <subcellularLocation>
        <location evidence="1">Membrane</location>
        <topology evidence="1">Multi-pass membrane protein</topology>
    </subcellularLocation>
</comment>
<feature type="transmembrane region" description="Helical" evidence="5">
    <location>
        <begin position="36"/>
        <end position="53"/>
    </location>
</feature>
<feature type="domain" description="EamA" evidence="6">
    <location>
        <begin position="142"/>
        <end position="273"/>
    </location>
</feature>
<evidence type="ECO:0000256" key="3">
    <source>
        <dbReference type="ARBA" id="ARBA00022989"/>
    </source>
</evidence>
<dbReference type="Proteomes" id="UP000474957">
    <property type="component" value="Unassembled WGS sequence"/>
</dbReference>
<feature type="transmembrane region" description="Helical" evidence="5">
    <location>
        <begin position="142"/>
        <end position="159"/>
    </location>
</feature>
<keyword evidence="4 5" id="KW-0472">Membrane</keyword>
<feature type="transmembrane region" description="Helical" evidence="5">
    <location>
        <begin position="256"/>
        <end position="273"/>
    </location>
</feature>
<feature type="transmembrane region" description="Helical" evidence="5">
    <location>
        <begin position="89"/>
        <end position="109"/>
    </location>
</feature>
<evidence type="ECO:0000313" key="8">
    <source>
        <dbReference type="Proteomes" id="UP000474957"/>
    </source>
</evidence>
<dbReference type="InterPro" id="IPR050638">
    <property type="entry name" value="AA-Vitamin_Transporters"/>
</dbReference>
<gene>
    <name evidence="7" type="ORF">GE300_08575</name>
</gene>
<feature type="transmembrane region" description="Helical" evidence="5">
    <location>
        <begin position="201"/>
        <end position="223"/>
    </location>
</feature>
<dbReference type="Pfam" id="PF00892">
    <property type="entry name" value="EamA"/>
    <property type="match status" value="1"/>
</dbReference>
<dbReference type="InterPro" id="IPR037185">
    <property type="entry name" value="EmrE-like"/>
</dbReference>
<evidence type="ECO:0000256" key="5">
    <source>
        <dbReference type="SAM" id="Phobius"/>
    </source>
</evidence>
<dbReference type="GO" id="GO:0016020">
    <property type="term" value="C:membrane"/>
    <property type="evidence" value="ECO:0007669"/>
    <property type="project" value="UniProtKB-SubCell"/>
</dbReference>
<feature type="transmembrane region" description="Helical" evidence="5">
    <location>
        <begin position="65"/>
        <end position="83"/>
    </location>
</feature>
<evidence type="ECO:0000259" key="6">
    <source>
        <dbReference type="Pfam" id="PF00892"/>
    </source>
</evidence>
<feature type="transmembrane region" description="Helical" evidence="5">
    <location>
        <begin position="116"/>
        <end position="136"/>
    </location>
</feature>
<dbReference type="InterPro" id="IPR000620">
    <property type="entry name" value="EamA_dom"/>
</dbReference>
<dbReference type="PANTHER" id="PTHR32322:SF9">
    <property type="entry name" value="AMINO-ACID METABOLITE EFFLUX PUMP-RELATED"/>
    <property type="match status" value="1"/>
</dbReference>
<evidence type="ECO:0000256" key="4">
    <source>
        <dbReference type="ARBA" id="ARBA00023136"/>
    </source>
</evidence>
<reference evidence="7 8" key="1">
    <citation type="submission" date="2019-10" db="EMBL/GenBank/DDBJ databases">
        <title>Cognatihalovulum marinum gen. nov. sp. nov., a new member of the family Rhodobacteraceae isolated from deep seawater of the Northwest Indian Ocean.</title>
        <authorList>
            <person name="Ruan C."/>
            <person name="Wang J."/>
            <person name="Zheng X."/>
            <person name="Song L."/>
            <person name="Zhu Y."/>
            <person name="Huang Y."/>
            <person name="Lu Z."/>
            <person name="Du W."/>
            <person name="Huang L."/>
            <person name="Dai X."/>
        </authorList>
    </citation>
    <scope>NUCLEOTIDE SEQUENCE [LARGE SCALE GENOMIC DNA]</scope>
    <source>
        <strain evidence="7 8">2CG4</strain>
    </source>
</reference>
<keyword evidence="3 5" id="KW-1133">Transmembrane helix</keyword>